<accession>A0ABD3QRB7</accession>
<feature type="compositionally biased region" description="Basic and acidic residues" evidence="1">
    <location>
        <begin position="259"/>
        <end position="274"/>
    </location>
</feature>
<dbReference type="Proteomes" id="UP001516023">
    <property type="component" value="Unassembled WGS sequence"/>
</dbReference>
<gene>
    <name evidence="2" type="ORF">HJC23_011966</name>
</gene>
<feature type="region of interest" description="Disordered" evidence="1">
    <location>
        <begin position="259"/>
        <end position="285"/>
    </location>
</feature>
<sequence>MITAKHARQMALDAYTLSSLFVRRVLLTKPATLAAYREKTRELLLHQSRLPSSASSTASPSPITNTIKPNLAAVKVLEWEKEWNLMRYYGLQEYGRRLWSSRISSNDAKNNTGGDSSGAQIAFMITSEQRQVLSNELGYSAEDIRSFKPIEALLLVKNSVKKESDEPTYDFRTKLRELVDEKDRLMKAEHERARQKVAENVYFDRDDVSSNNLNNIRSLSPEDAERAHAKPDVAMALMSAQIGEQENLSQSELNEFKMDEENHSEASKKGEHVETSIVPSTSDAALISSPVTTTLEPVVTPCDSEQLHMKPDVAAAFIGAQQEKQIEQQIVVDLDQDDEANTGPCWYEVVEVISDNSKPTALRNDENVKEVRVIALFSTKKEAAECARIKESFRGRGKQNEQLESSFLVRRRWNV</sequence>
<name>A0ABD3QRB7_9STRA</name>
<dbReference type="AlphaFoldDB" id="A0ABD3QRB7"/>
<reference evidence="2 3" key="1">
    <citation type="journal article" date="2020" name="G3 (Bethesda)">
        <title>Improved Reference Genome for Cyclotella cryptica CCMP332, a Model for Cell Wall Morphogenesis, Salinity Adaptation, and Lipid Production in Diatoms (Bacillariophyta).</title>
        <authorList>
            <person name="Roberts W.R."/>
            <person name="Downey K.M."/>
            <person name="Ruck E.C."/>
            <person name="Traller J.C."/>
            <person name="Alverson A.J."/>
        </authorList>
    </citation>
    <scope>NUCLEOTIDE SEQUENCE [LARGE SCALE GENOMIC DNA]</scope>
    <source>
        <strain evidence="2 3">CCMP332</strain>
    </source>
</reference>
<protein>
    <submittedName>
        <fullName evidence="2">Uncharacterized protein</fullName>
    </submittedName>
</protein>
<evidence type="ECO:0000256" key="1">
    <source>
        <dbReference type="SAM" id="MobiDB-lite"/>
    </source>
</evidence>
<evidence type="ECO:0000313" key="3">
    <source>
        <dbReference type="Proteomes" id="UP001516023"/>
    </source>
</evidence>
<evidence type="ECO:0000313" key="2">
    <source>
        <dbReference type="EMBL" id="KAL3802642.1"/>
    </source>
</evidence>
<comment type="caution">
    <text evidence="2">The sequence shown here is derived from an EMBL/GenBank/DDBJ whole genome shotgun (WGS) entry which is preliminary data.</text>
</comment>
<keyword evidence="3" id="KW-1185">Reference proteome</keyword>
<organism evidence="2 3">
    <name type="scientific">Cyclotella cryptica</name>
    <dbReference type="NCBI Taxonomy" id="29204"/>
    <lineage>
        <taxon>Eukaryota</taxon>
        <taxon>Sar</taxon>
        <taxon>Stramenopiles</taxon>
        <taxon>Ochrophyta</taxon>
        <taxon>Bacillariophyta</taxon>
        <taxon>Coscinodiscophyceae</taxon>
        <taxon>Thalassiosirophycidae</taxon>
        <taxon>Stephanodiscales</taxon>
        <taxon>Stephanodiscaceae</taxon>
        <taxon>Cyclotella</taxon>
    </lineage>
</organism>
<dbReference type="EMBL" id="JABMIG020000018">
    <property type="protein sequence ID" value="KAL3802642.1"/>
    <property type="molecule type" value="Genomic_DNA"/>
</dbReference>
<proteinExistence type="predicted"/>